<reference evidence="9 10" key="1">
    <citation type="submission" date="2018-10" db="EMBL/GenBank/DDBJ databases">
        <title>Pan-genome distribution and transcriptional activeness of fungal secondary metabolism genes in Aspergillus section Fumigati.</title>
        <authorList>
            <person name="Takahashi H."/>
            <person name="Umemura M."/>
            <person name="Ninomiya A."/>
            <person name="Kusuya Y."/>
            <person name="Urayama S."/>
            <person name="Shimizu M."/>
            <person name="Watanabe A."/>
            <person name="Kamei K."/>
            <person name="Yaguchi T."/>
            <person name="Hagiwara D."/>
        </authorList>
    </citation>
    <scope>NUCLEOTIDE SEQUENCE [LARGE SCALE GENOMIC DNA]</scope>
    <source>
        <strain evidence="9 10">IFM 55266</strain>
    </source>
</reference>
<name>A0A9P3EW38_9EURO</name>
<feature type="binding site" evidence="6">
    <location>
        <position position="102"/>
    </location>
    <ligand>
        <name>FAD</name>
        <dbReference type="ChEBI" id="CHEBI:57692"/>
    </ligand>
</feature>
<protein>
    <recommendedName>
        <fullName evidence="8">Glucose-methanol-choline oxidoreductase N-terminal domain-containing protein</fullName>
    </recommendedName>
</protein>
<dbReference type="SUPFAM" id="SSF51905">
    <property type="entry name" value="FAD/NAD(P)-binding domain"/>
    <property type="match status" value="1"/>
</dbReference>
<feature type="region of interest" description="Disordered" evidence="7">
    <location>
        <begin position="342"/>
        <end position="362"/>
    </location>
</feature>
<dbReference type="InterPro" id="IPR036188">
    <property type="entry name" value="FAD/NAD-bd_sf"/>
</dbReference>
<dbReference type="GO" id="GO:0016614">
    <property type="term" value="F:oxidoreductase activity, acting on CH-OH group of donors"/>
    <property type="evidence" value="ECO:0007669"/>
    <property type="project" value="InterPro"/>
</dbReference>
<evidence type="ECO:0000256" key="6">
    <source>
        <dbReference type="PIRSR" id="PIRSR000137-2"/>
    </source>
</evidence>
<dbReference type="EMBL" id="BHVY01000007">
    <property type="protein sequence ID" value="GIJ90384.1"/>
    <property type="molecule type" value="Genomic_DNA"/>
</dbReference>
<evidence type="ECO:0000313" key="10">
    <source>
        <dbReference type="Proteomes" id="UP001043456"/>
    </source>
</evidence>
<feature type="region of interest" description="Disordered" evidence="7">
    <location>
        <begin position="145"/>
        <end position="169"/>
    </location>
</feature>
<keyword evidence="3" id="KW-0285">Flavoprotein</keyword>
<feature type="binding site" evidence="6">
    <location>
        <position position="251"/>
    </location>
    <ligand>
        <name>FAD</name>
        <dbReference type="ChEBI" id="CHEBI:57692"/>
    </ligand>
</feature>
<evidence type="ECO:0000313" key="9">
    <source>
        <dbReference type="EMBL" id="GIJ90384.1"/>
    </source>
</evidence>
<dbReference type="Pfam" id="PF00732">
    <property type="entry name" value="GMC_oxred_N"/>
    <property type="match status" value="1"/>
</dbReference>
<dbReference type="PANTHER" id="PTHR11552">
    <property type="entry name" value="GLUCOSE-METHANOL-CHOLINE GMC OXIDOREDUCTASE"/>
    <property type="match status" value="1"/>
</dbReference>
<evidence type="ECO:0000256" key="5">
    <source>
        <dbReference type="ARBA" id="ARBA00023002"/>
    </source>
</evidence>
<dbReference type="Pfam" id="PF05199">
    <property type="entry name" value="GMC_oxred_C"/>
    <property type="match status" value="1"/>
</dbReference>
<evidence type="ECO:0000259" key="8">
    <source>
        <dbReference type="PROSITE" id="PS00624"/>
    </source>
</evidence>
<proteinExistence type="inferred from homology"/>
<evidence type="ECO:0000256" key="1">
    <source>
        <dbReference type="ARBA" id="ARBA00001974"/>
    </source>
</evidence>
<dbReference type="RefSeq" id="XP_043161130.1">
    <property type="nucleotide sequence ID" value="XM_043305195.1"/>
</dbReference>
<organism evidence="9 10">
    <name type="scientific">Aspergillus pseudoviridinutans</name>
    <dbReference type="NCBI Taxonomy" id="1517512"/>
    <lineage>
        <taxon>Eukaryota</taxon>
        <taxon>Fungi</taxon>
        <taxon>Dikarya</taxon>
        <taxon>Ascomycota</taxon>
        <taxon>Pezizomycotina</taxon>
        <taxon>Eurotiomycetes</taxon>
        <taxon>Eurotiomycetidae</taxon>
        <taxon>Eurotiales</taxon>
        <taxon>Aspergillaceae</taxon>
        <taxon>Aspergillus</taxon>
        <taxon>Aspergillus subgen. Fumigati</taxon>
    </lineage>
</organism>
<dbReference type="PIRSF" id="PIRSF000137">
    <property type="entry name" value="Alcohol_oxidase"/>
    <property type="match status" value="1"/>
</dbReference>
<dbReference type="InterPro" id="IPR000172">
    <property type="entry name" value="GMC_OxRdtase_N"/>
</dbReference>
<keyword evidence="5" id="KW-0560">Oxidoreductase</keyword>
<dbReference type="InterPro" id="IPR012132">
    <property type="entry name" value="GMC_OxRdtase"/>
</dbReference>
<keyword evidence="10" id="KW-1185">Reference proteome</keyword>
<dbReference type="Gene3D" id="3.50.50.60">
    <property type="entry name" value="FAD/NAD(P)-binding domain"/>
    <property type="match status" value="1"/>
</dbReference>
<dbReference type="OrthoDB" id="269227at2759"/>
<dbReference type="PANTHER" id="PTHR11552:SF201">
    <property type="entry name" value="GLUCOSE-METHANOL-CHOLINE OXIDOREDUCTASE N-TERMINAL DOMAIN-CONTAINING PROTEIN"/>
    <property type="match status" value="1"/>
</dbReference>
<evidence type="ECO:0000256" key="3">
    <source>
        <dbReference type="ARBA" id="ARBA00022630"/>
    </source>
</evidence>
<dbReference type="GO" id="GO:0050660">
    <property type="term" value="F:flavin adenine dinucleotide binding"/>
    <property type="evidence" value="ECO:0007669"/>
    <property type="project" value="InterPro"/>
</dbReference>
<evidence type="ECO:0000256" key="2">
    <source>
        <dbReference type="ARBA" id="ARBA00010790"/>
    </source>
</evidence>
<dbReference type="GeneID" id="67007948"/>
<dbReference type="Proteomes" id="UP001043456">
    <property type="component" value="Unassembled WGS sequence"/>
</dbReference>
<gene>
    <name evidence="9" type="ORF">Asppvi_009338</name>
</gene>
<dbReference type="PROSITE" id="PS00624">
    <property type="entry name" value="GMC_OXRED_2"/>
    <property type="match status" value="1"/>
</dbReference>
<comment type="similarity">
    <text evidence="2">Belongs to the GMC oxidoreductase family.</text>
</comment>
<keyword evidence="4 6" id="KW-0274">FAD</keyword>
<dbReference type="InterPro" id="IPR007867">
    <property type="entry name" value="GMC_OxRtase_C"/>
</dbReference>
<feature type="domain" description="Glucose-methanol-choline oxidoreductase N-terminal" evidence="8">
    <location>
        <begin position="288"/>
        <end position="302"/>
    </location>
</feature>
<comment type="caution">
    <text evidence="9">The sequence shown here is derived from an EMBL/GenBank/DDBJ whole genome shotgun (WGS) entry which is preliminary data.</text>
</comment>
<accession>A0A9P3EW38</accession>
<evidence type="ECO:0000256" key="4">
    <source>
        <dbReference type="ARBA" id="ARBA00022827"/>
    </source>
</evidence>
<dbReference type="AlphaFoldDB" id="A0A9P3EW38"/>
<evidence type="ECO:0000256" key="7">
    <source>
        <dbReference type="SAM" id="MobiDB-lite"/>
    </source>
</evidence>
<comment type="cofactor">
    <cofactor evidence="1 6">
        <name>FAD</name>
        <dbReference type="ChEBI" id="CHEBI:57692"/>
    </cofactor>
</comment>
<sequence>MVPNDLQIRTSLSHFLDSPFPFDYIIVGGGTAGLVLASRLTEDPSITVGVIEAGESKLRDPVVDSPIGVSTMLHNPQYDWMFKSTPQTGTNDRVHNISCGRVLGGSSGTNFMTYCKPSAENIDLWQNLGNPGWSWEELSPYYHRSQSLDDETERPKKVPSGQRRTYGRTGPIKTSFSPWQLAIEESMMDAFNKISGIPRPKDPLGGHHLGLYQSVSTIDRANDGVRSYATTGYLLPCLNRSNLRVVTGGTVCKLHLQKDSKRAIGVEFWCDGAFHQVSVAREVILSAGSIQSPKLLELSGIGDPEVLQMAGIECVVPLPGVGQNLREHPMTHVTYELTAGGGFPPAKEHTSVDEEQGTPKGRPGELSLVGFLPFTSLVAAEELESTISKAIDHQWFALAPAEQSIIARLRDPKSAAVQFIGYPSNVTIAEGCPDEDTTKSDMSQTQKTFYSILVIATNPLSKGSCHVKSIDPFVPPEINLGVLSQPIDVDILAAGIAFAHRALQSDRVADKIAERVYPKPQVDLRDRDQGCEFVRLSTMSFNHPVGTCAMGHVVDERLRVKGVHGLRVVDASVIPVHIDANPMPTVYALAEKASDLIKEDQGVLC</sequence>
<dbReference type="Gene3D" id="3.30.560.10">
    <property type="entry name" value="Glucose Oxidase, domain 3"/>
    <property type="match status" value="1"/>
</dbReference>
<dbReference type="SUPFAM" id="SSF54373">
    <property type="entry name" value="FAD-linked reductases, C-terminal domain"/>
    <property type="match status" value="1"/>
</dbReference>